<reference evidence="1" key="1">
    <citation type="journal article" date="2011" name="Environ. Microbiol.">
        <title>Genomic insights into the metabolic potential of the polycyclic aromatic hydrocarbon degrading sulfate-reducing Deltaproteobacterium N47.</title>
        <authorList>
            <person name="Bergmann F."/>
            <person name="Selesi D."/>
            <person name="Weinmaier T."/>
            <person name="Tischler P."/>
            <person name="Rattei T."/>
            <person name="Meckenstock R.U."/>
        </authorList>
    </citation>
    <scope>NUCLEOTIDE SEQUENCE</scope>
</reference>
<proteinExistence type="predicted"/>
<gene>
    <name evidence="1" type="ORF">N47_G36780</name>
</gene>
<accession>E1YCR0</accession>
<sequence length="41" mass="4763">MDNNLKICIKSYLKPYLGKIKLAFPPRYGKQKLFSALNLSF</sequence>
<dbReference type="EMBL" id="FR695868">
    <property type="protein sequence ID" value="CBX28354.1"/>
    <property type="molecule type" value="Genomic_DNA"/>
</dbReference>
<protein>
    <submittedName>
        <fullName evidence="1">Uncharacterized protein</fullName>
    </submittedName>
</protein>
<evidence type="ECO:0000313" key="1">
    <source>
        <dbReference type="EMBL" id="CBX28354.1"/>
    </source>
</evidence>
<name>E1YCR0_9BACT</name>
<dbReference type="AlphaFoldDB" id="E1YCR0"/>
<organism evidence="1">
    <name type="scientific">uncultured Desulfobacterium sp</name>
    <dbReference type="NCBI Taxonomy" id="201089"/>
    <lineage>
        <taxon>Bacteria</taxon>
        <taxon>Pseudomonadati</taxon>
        <taxon>Thermodesulfobacteriota</taxon>
        <taxon>Desulfobacteria</taxon>
        <taxon>Desulfobacterales</taxon>
        <taxon>Desulfobacteriaceae</taxon>
        <taxon>Desulfobacterium</taxon>
        <taxon>environmental samples</taxon>
    </lineage>
</organism>